<reference evidence="1" key="1">
    <citation type="submission" date="2015-10" db="EMBL/GenBank/DDBJ databases">
        <authorList>
            <person name="Gilbert D.G."/>
        </authorList>
    </citation>
    <scope>NUCLEOTIDE SEQUENCE</scope>
</reference>
<gene>
    <name evidence="1" type="ORF">MGWOODY_Tha265</name>
</gene>
<accession>A0A160T934</accession>
<proteinExistence type="predicted"/>
<sequence length="40" mass="4647">MVWVLLFNMLAKLCHLSNKIGKLRFDIKDHIGKIKPVRGL</sequence>
<organism evidence="1">
    <name type="scientific">hydrothermal vent metagenome</name>
    <dbReference type="NCBI Taxonomy" id="652676"/>
    <lineage>
        <taxon>unclassified sequences</taxon>
        <taxon>metagenomes</taxon>
        <taxon>ecological metagenomes</taxon>
    </lineage>
</organism>
<protein>
    <submittedName>
        <fullName evidence="1">Uncharacterized protein</fullName>
    </submittedName>
</protein>
<dbReference type="EMBL" id="CZQC01000004">
    <property type="protein sequence ID" value="CUS40111.1"/>
    <property type="molecule type" value="Genomic_DNA"/>
</dbReference>
<dbReference type="AlphaFoldDB" id="A0A160T934"/>
<evidence type="ECO:0000313" key="1">
    <source>
        <dbReference type="EMBL" id="CUS40111.1"/>
    </source>
</evidence>
<name>A0A160T934_9ZZZZ</name>